<sequence>MGTRLLSEHLVQQHNPQIRYVRIHTSGTNKATLYAWNEDLVLLEEDAAALAAFAESYLAPYVCYRVKPYSELQEDGVPREFEVPERIVQAAMRRDLDPDGVVDVMNEMLGSGGLAFSRYDFNTGILHFIVHSTTSLTDIEKELMHRYLSELMPLGSRCELAYWSGETRLRSG</sequence>
<dbReference type="Proteomes" id="UP000316330">
    <property type="component" value="Unassembled WGS sequence"/>
</dbReference>
<accession>A0A559JIK1</accession>
<proteinExistence type="predicted"/>
<organism evidence="1 2">
    <name type="scientific">Cohnella terricola</name>
    <dbReference type="NCBI Taxonomy" id="1289167"/>
    <lineage>
        <taxon>Bacteria</taxon>
        <taxon>Bacillati</taxon>
        <taxon>Bacillota</taxon>
        <taxon>Bacilli</taxon>
        <taxon>Bacillales</taxon>
        <taxon>Paenibacillaceae</taxon>
        <taxon>Cohnella</taxon>
    </lineage>
</organism>
<gene>
    <name evidence="1" type="ORF">FPZ45_12140</name>
</gene>
<evidence type="ECO:0000313" key="1">
    <source>
        <dbReference type="EMBL" id="TVX99702.1"/>
    </source>
</evidence>
<name>A0A559JIK1_9BACL</name>
<dbReference type="RefSeq" id="WP_144701758.1">
    <property type="nucleotide sequence ID" value="NZ_VNJJ01000006.1"/>
</dbReference>
<dbReference type="EMBL" id="VNJJ01000006">
    <property type="protein sequence ID" value="TVX99702.1"/>
    <property type="molecule type" value="Genomic_DNA"/>
</dbReference>
<protein>
    <submittedName>
        <fullName evidence="1">Uncharacterized protein</fullName>
    </submittedName>
</protein>
<dbReference type="OrthoDB" id="2665639at2"/>
<evidence type="ECO:0000313" key="2">
    <source>
        <dbReference type="Proteomes" id="UP000316330"/>
    </source>
</evidence>
<reference evidence="1 2" key="1">
    <citation type="submission" date="2019-07" db="EMBL/GenBank/DDBJ databases">
        <authorList>
            <person name="Kim J."/>
        </authorList>
    </citation>
    <scope>NUCLEOTIDE SEQUENCE [LARGE SCALE GENOMIC DNA]</scope>
    <source>
        <strain evidence="1 2">G13</strain>
    </source>
</reference>
<dbReference type="AlphaFoldDB" id="A0A559JIK1"/>
<keyword evidence="2" id="KW-1185">Reference proteome</keyword>
<comment type="caution">
    <text evidence="1">The sequence shown here is derived from an EMBL/GenBank/DDBJ whole genome shotgun (WGS) entry which is preliminary data.</text>
</comment>